<evidence type="ECO:0000313" key="5">
    <source>
        <dbReference type="Proteomes" id="UP000019277"/>
    </source>
</evidence>
<dbReference type="GO" id="GO:0016020">
    <property type="term" value="C:membrane"/>
    <property type="evidence" value="ECO:0007669"/>
    <property type="project" value="TreeGrafter"/>
</dbReference>
<dbReference type="STRING" id="909613.UO65_4450"/>
<evidence type="ECO:0000256" key="1">
    <source>
        <dbReference type="ARBA" id="ARBA00006484"/>
    </source>
</evidence>
<comment type="caution">
    <text evidence="4">The sequence shown here is derived from an EMBL/GenBank/DDBJ whole genome shotgun (WGS) entry which is preliminary data.</text>
</comment>
<dbReference type="PANTHER" id="PTHR44196:SF1">
    <property type="entry name" value="DEHYDROGENASE_REDUCTASE SDR FAMILY MEMBER 7B"/>
    <property type="match status" value="1"/>
</dbReference>
<dbReference type="GO" id="GO:0016491">
    <property type="term" value="F:oxidoreductase activity"/>
    <property type="evidence" value="ECO:0007669"/>
    <property type="project" value="UniProtKB-KW"/>
</dbReference>
<dbReference type="Gene3D" id="3.40.50.720">
    <property type="entry name" value="NAD(P)-binding Rossmann-like Domain"/>
    <property type="match status" value="1"/>
</dbReference>
<dbReference type="Pfam" id="PF00106">
    <property type="entry name" value="adh_short"/>
    <property type="match status" value="1"/>
</dbReference>
<proteinExistence type="inferred from homology"/>
<accession>W7IUA8</accession>
<sequence length="297" mass="32020">MAGINPVLAALTRGPVADWLTNPRGGVDERALRDAVHGKIVLVTGASFGLGEATARRLAHAGATVLLVARTRDALREVVKDLADAGSTAHAYPTDLTDMDAVAALTERVLAEHGHVDVVVSNAGKSIRRSISDSYDRMHDFERTMAINYLGPVKLLLGLLPSMRARGEGHLVNISTIGVRIPPAPRWAAYQASKTAFDVFFRSVASEAASDHVTATSIYMALIKTRMSAPTKTFDNIPGMSPEEAAEIVCRAIVDRPAKISPWWADVAEVATAAVRRPLEAVVSKRFALGRRRKELR</sequence>
<organism evidence="4 5">
    <name type="scientific">Actinokineospora spheciospongiae</name>
    <dbReference type="NCBI Taxonomy" id="909613"/>
    <lineage>
        <taxon>Bacteria</taxon>
        <taxon>Bacillati</taxon>
        <taxon>Actinomycetota</taxon>
        <taxon>Actinomycetes</taxon>
        <taxon>Pseudonocardiales</taxon>
        <taxon>Pseudonocardiaceae</taxon>
        <taxon>Actinokineospora</taxon>
    </lineage>
</organism>
<dbReference type="PRINTS" id="PR00080">
    <property type="entry name" value="SDRFAMILY"/>
</dbReference>
<dbReference type="Proteomes" id="UP000019277">
    <property type="component" value="Unassembled WGS sequence"/>
</dbReference>
<dbReference type="PANTHER" id="PTHR44196">
    <property type="entry name" value="DEHYDROGENASE/REDUCTASE SDR FAMILY MEMBER 7B"/>
    <property type="match status" value="1"/>
</dbReference>
<keyword evidence="5" id="KW-1185">Reference proteome</keyword>
<protein>
    <submittedName>
        <fullName evidence="4">Oxidoreductase, short-chain dehydrogenase/reductase family</fullName>
    </submittedName>
</protein>
<comment type="similarity">
    <text evidence="1 3">Belongs to the short-chain dehydrogenases/reductases (SDR) family.</text>
</comment>
<dbReference type="AlphaFoldDB" id="W7IUA8"/>
<evidence type="ECO:0000256" key="3">
    <source>
        <dbReference type="RuleBase" id="RU000363"/>
    </source>
</evidence>
<dbReference type="SUPFAM" id="SSF51735">
    <property type="entry name" value="NAD(P)-binding Rossmann-fold domains"/>
    <property type="match status" value="1"/>
</dbReference>
<dbReference type="EMBL" id="AYXG01000165">
    <property type="protein sequence ID" value="EWC60342.1"/>
    <property type="molecule type" value="Genomic_DNA"/>
</dbReference>
<accession>A0A8E2WUG1</accession>
<dbReference type="PRINTS" id="PR00081">
    <property type="entry name" value="GDHRDH"/>
</dbReference>
<dbReference type="InterPro" id="IPR002347">
    <property type="entry name" value="SDR_fam"/>
</dbReference>
<name>W7IUA8_9PSEU</name>
<dbReference type="InterPro" id="IPR036291">
    <property type="entry name" value="NAD(P)-bd_dom_sf"/>
</dbReference>
<gene>
    <name evidence="4" type="ORF">UO65_4450</name>
</gene>
<keyword evidence="2" id="KW-0560">Oxidoreductase</keyword>
<evidence type="ECO:0000313" key="4">
    <source>
        <dbReference type="EMBL" id="EWC60342.1"/>
    </source>
</evidence>
<dbReference type="eggNOG" id="COG0300">
    <property type="taxonomic scope" value="Bacteria"/>
</dbReference>
<dbReference type="OrthoDB" id="9810734at2"/>
<dbReference type="RefSeq" id="WP_052021511.1">
    <property type="nucleotide sequence ID" value="NZ_AYXG01000165.1"/>
</dbReference>
<reference evidence="4 5" key="1">
    <citation type="journal article" date="2014" name="Genome Announc.">
        <title>Draft Genome Sequence of the Antitrypanosomally Active Sponge-Associated Bacterium Actinokineospora sp. Strain EG49.</title>
        <authorList>
            <person name="Harjes J."/>
            <person name="Ryu T."/>
            <person name="Abdelmohsen U.R."/>
            <person name="Moitinho-Silva L."/>
            <person name="Horn H."/>
            <person name="Ravasi T."/>
            <person name="Hentschel U."/>
        </authorList>
    </citation>
    <scope>NUCLEOTIDE SEQUENCE [LARGE SCALE GENOMIC DNA]</scope>
    <source>
        <strain evidence="4 5">EG49</strain>
    </source>
</reference>
<evidence type="ECO:0000256" key="2">
    <source>
        <dbReference type="ARBA" id="ARBA00023002"/>
    </source>
</evidence>